<organism evidence="2">
    <name type="scientific">marine sediment metagenome</name>
    <dbReference type="NCBI Taxonomy" id="412755"/>
    <lineage>
        <taxon>unclassified sequences</taxon>
        <taxon>metagenomes</taxon>
        <taxon>ecological metagenomes</taxon>
    </lineage>
</organism>
<comment type="caution">
    <text evidence="2">The sequence shown here is derived from an EMBL/GenBank/DDBJ whole genome shotgun (WGS) entry which is preliminary data.</text>
</comment>
<protein>
    <recommendedName>
        <fullName evidence="1">Mut7-C RNAse domain-containing protein</fullName>
    </recommendedName>
</protein>
<feature type="domain" description="Mut7-C RNAse" evidence="1">
    <location>
        <begin position="2"/>
        <end position="126"/>
    </location>
</feature>
<dbReference type="PANTHER" id="PTHR39081:SF1">
    <property type="entry name" value="MUT7-C RNASE DOMAIN-CONTAINING PROTEIN"/>
    <property type="match status" value="1"/>
</dbReference>
<feature type="non-terminal residue" evidence="2">
    <location>
        <position position="1"/>
    </location>
</feature>
<evidence type="ECO:0000313" key="2">
    <source>
        <dbReference type="EMBL" id="GAH87595.1"/>
    </source>
</evidence>
<dbReference type="AlphaFoldDB" id="X1K1P9"/>
<dbReference type="EMBL" id="BARU01036079">
    <property type="protein sequence ID" value="GAH87595.1"/>
    <property type="molecule type" value="Genomic_DNA"/>
</dbReference>
<gene>
    <name evidence="2" type="ORF">S03H2_56413</name>
</gene>
<accession>X1K1P9</accession>
<sequence length="143" mass="16801">CKHLRICGIDTLYSNQGIAILLEARRQNRIILTRNTHLRGKDSIFFIQASNSVTQFKEVITQYNLQNEIQPFSRCIVCNNKLKSVSKEFVKDKVPYFTYKNFNEFALCPQCQKVYWKGSHYKNMIKDIKHLIANCKFQIANCE</sequence>
<dbReference type="InterPro" id="IPR002782">
    <property type="entry name" value="Mut7-C_RNAse_dom"/>
</dbReference>
<name>X1K1P9_9ZZZZ</name>
<proteinExistence type="predicted"/>
<dbReference type="Pfam" id="PF01927">
    <property type="entry name" value="Mut7-C"/>
    <property type="match status" value="1"/>
</dbReference>
<reference evidence="2" key="1">
    <citation type="journal article" date="2014" name="Front. Microbiol.">
        <title>High frequency of phylogenetically diverse reductive dehalogenase-homologous genes in deep subseafloor sedimentary metagenomes.</title>
        <authorList>
            <person name="Kawai M."/>
            <person name="Futagami T."/>
            <person name="Toyoda A."/>
            <person name="Takaki Y."/>
            <person name="Nishi S."/>
            <person name="Hori S."/>
            <person name="Arai W."/>
            <person name="Tsubouchi T."/>
            <person name="Morono Y."/>
            <person name="Uchiyama I."/>
            <person name="Ito T."/>
            <person name="Fujiyama A."/>
            <person name="Inagaki F."/>
            <person name="Takami H."/>
        </authorList>
    </citation>
    <scope>NUCLEOTIDE SEQUENCE</scope>
    <source>
        <strain evidence="2">Expedition CK06-06</strain>
    </source>
</reference>
<evidence type="ECO:0000259" key="1">
    <source>
        <dbReference type="Pfam" id="PF01927"/>
    </source>
</evidence>
<dbReference type="PANTHER" id="PTHR39081">
    <property type="entry name" value="MUT7-C DOMAIN-CONTAINING PROTEIN"/>
    <property type="match status" value="1"/>
</dbReference>